<accession>K1SIQ2</accession>
<feature type="non-terminal residue" evidence="2">
    <location>
        <position position="149"/>
    </location>
</feature>
<protein>
    <submittedName>
        <fullName evidence="2">Exported alpha-galactosidase</fullName>
    </submittedName>
</protein>
<dbReference type="Pfam" id="PF16874">
    <property type="entry name" value="Glyco_hydro_36C"/>
    <property type="match status" value="1"/>
</dbReference>
<name>K1SIQ2_9ZZZZ</name>
<sequence length="149" mass="16983">MGSHVTNWNKNTSVKFRTDVCSSCKLGFDIDLKSLSGDDYKFVQNAVKNYDSMKPMILEGDQYRLVSPYEGNHCAINYVSKDKQRAVLFAYDLHPRYKEPVMNVKMQGLDADKVYTIKETNLMPGKESDLECNGKQYSGDYLMKVGLNV</sequence>
<gene>
    <name evidence="2" type="ORF">OBE_11629</name>
</gene>
<dbReference type="InterPro" id="IPR013780">
    <property type="entry name" value="Glyco_hydro_b"/>
</dbReference>
<dbReference type="EMBL" id="AJWZ01008018">
    <property type="protein sequence ID" value="EKC55299.1"/>
    <property type="molecule type" value="Genomic_DNA"/>
</dbReference>
<evidence type="ECO:0000259" key="1">
    <source>
        <dbReference type="Pfam" id="PF16874"/>
    </source>
</evidence>
<reference evidence="2" key="1">
    <citation type="journal article" date="2013" name="Environ. Microbiol.">
        <title>Microbiota from the distal guts of lean and obese adolescents exhibit partial functional redundancy besides clear differences in community structure.</title>
        <authorList>
            <person name="Ferrer M."/>
            <person name="Ruiz A."/>
            <person name="Lanza F."/>
            <person name="Haange S.B."/>
            <person name="Oberbach A."/>
            <person name="Till H."/>
            <person name="Bargiela R."/>
            <person name="Campoy C."/>
            <person name="Segura M.T."/>
            <person name="Richter M."/>
            <person name="von Bergen M."/>
            <person name="Seifert J."/>
            <person name="Suarez A."/>
        </authorList>
    </citation>
    <scope>NUCLEOTIDE SEQUENCE</scope>
</reference>
<comment type="caution">
    <text evidence="2">The sequence shown here is derived from an EMBL/GenBank/DDBJ whole genome shotgun (WGS) entry which is preliminary data.</text>
</comment>
<evidence type="ECO:0000313" key="2">
    <source>
        <dbReference type="EMBL" id="EKC55299.1"/>
    </source>
</evidence>
<feature type="domain" description="Glycosyl hydrolase family 36 C-terminal" evidence="1">
    <location>
        <begin position="74"/>
        <end position="149"/>
    </location>
</feature>
<organism evidence="2">
    <name type="scientific">human gut metagenome</name>
    <dbReference type="NCBI Taxonomy" id="408170"/>
    <lineage>
        <taxon>unclassified sequences</taxon>
        <taxon>metagenomes</taxon>
        <taxon>organismal metagenomes</taxon>
    </lineage>
</organism>
<proteinExistence type="predicted"/>
<dbReference type="InterPro" id="IPR017853">
    <property type="entry name" value="GH"/>
</dbReference>
<dbReference type="Gene3D" id="2.60.40.1180">
    <property type="entry name" value="Golgi alpha-mannosidase II"/>
    <property type="match status" value="1"/>
</dbReference>
<dbReference type="SUPFAM" id="SSF51445">
    <property type="entry name" value="(Trans)glycosidases"/>
    <property type="match status" value="1"/>
</dbReference>
<dbReference type="AlphaFoldDB" id="K1SIQ2"/>
<dbReference type="InterPro" id="IPR031705">
    <property type="entry name" value="Glyco_hydro_36_C"/>
</dbReference>